<accession>A0A1J9QA94</accession>
<sequence>MDNINDPTNANELPPWFRTILEIQQQQIAEMHARQQRQYEEIQQQLANRAIPVVDAATPLSSETAMPPTNIDLARPPKERLGTPAPFDASDLTLYPSWRLDMIAKLEVDGNAIGSLTNQGWYVNGRLTGRAKQKFHPWMEACEPSLRTPENIFKHLDTLFRDTAIQQKALDWLHNARQRNTPLPTFMPDFDTKILEAGGQLWEDRMKISMLKKALSFELLKALVSVEEAVTYEAFCIQLRRLDDRLTKLKSMQTGGGRRYNPATNAPATQKDPDAMEWVDSNVYAQTRVSATRPSYRVPGLSHEEAADRRRRGVCINCERTGHIAANCKFDHVPPRGKKKVRVNHATVGGELRLRRGRSREGPEAGKRLAPAKIRRQEPEEVGRQRFEEKMMMDAILVPT</sequence>
<evidence type="ECO:0000256" key="1">
    <source>
        <dbReference type="PROSITE-ProRule" id="PRU00047"/>
    </source>
</evidence>
<dbReference type="Proteomes" id="UP000242791">
    <property type="component" value="Unassembled WGS sequence"/>
</dbReference>
<protein>
    <recommendedName>
        <fullName evidence="3">CCHC-type domain-containing protein</fullName>
    </recommendedName>
</protein>
<comment type="caution">
    <text evidence="4">The sequence shown here is derived from an EMBL/GenBank/DDBJ whole genome shotgun (WGS) entry which is preliminary data.</text>
</comment>
<evidence type="ECO:0000256" key="2">
    <source>
        <dbReference type="SAM" id="MobiDB-lite"/>
    </source>
</evidence>
<dbReference type="GO" id="GO:0008270">
    <property type="term" value="F:zinc ion binding"/>
    <property type="evidence" value="ECO:0007669"/>
    <property type="project" value="UniProtKB-KW"/>
</dbReference>
<feature type="region of interest" description="Disordered" evidence="2">
    <location>
        <begin position="252"/>
        <end position="272"/>
    </location>
</feature>
<keyword evidence="5" id="KW-1185">Reference proteome</keyword>
<evidence type="ECO:0000313" key="5">
    <source>
        <dbReference type="Proteomes" id="UP000242791"/>
    </source>
</evidence>
<dbReference type="InterPro" id="IPR001878">
    <property type="entry name" value="Znf_CCHC"/>
</dbReference>
<organism evidence="4 5">
    <name type="scientific">Blastomyces percursus</name>
    <dbReference type="NCBI Taxonomy" id="1658174"/>
    <lineage>
        <taxon>Eukaryota</taxon>
        <taxon>Fungi</taxon>
        <taxon>Dikarya</taxon>
        <taxon>Ascomycota</taxon>
        <taxon>Pezizomycotina</taxon>
        <taxon>Eurotiomycetes</taxon>
        <taxon>Eurotiomycetidae</taxon>
        <taxon>Onygenales</taxon>
        <taxon>Ajellomycetaceae</taxon>
        <taxon>Blastomyces</taxon>
    </lineage>
</organism>
<dbReference type="EMBL" id="LGTZ01002516">
    <property type="protein sequence ID" value="OJD13087.1"/>
    <property type="molecule type" value="Genomic_DNA"/>
</dbReference>
<keyword evidence="1" id="KW-0863">Zinc-finger</keyword>
<reference evidence="4 5" key="1">
    <citation type="submission" date="2015-08" db="EMBL/GenBank/DDBJ databases">
        <title>Emmonsia species relationships and genome sequence.</title>
        <authorList>
            <person name="Cuomo C.A."/>
            <person name="Schwartz I.S."/>
            <person name="Kenyon C."/>
            <person name="De Hoog G.S."/>
            <person name="Govender N.P."/>
            <person name="Botha A."/>
            <person name="Moreno L."/>
            <person name="De Vries M."/>
            <person name="Munoz J.F."/>
            <person name="Stielow J.B."/>
        </authorList>
    </citation>
    <scope>NUCLEOTIDE SEQUENCE [LARGE SCALE GENOMIC DNA]</scope>
    <source>
        <strain evidence="4 5">EI222</strain>
    </source>
</reference>
<dbReference type="VEuPathDB" id="FungiDB:ACJ73_09247"/>
<evidence type="ECO:0000313" key="4">
    <source>
        <dbReference type="EMBL" id="OJD13087.1"/>
    </source>
</evidence>
<dbReference type="GO" id="GO:0003676">
    <property type="term" value="F:nucleic acid binding"/>
    <property type="evidence" value="ECO:0007669"/>
    <property type="project" value="InterPro"/>
</dbReference>
<dbReference type="AlphaFoldDB" id="A0A1J9QA94"/>
<dbReference type="PROSITE" id="PS50158">
    <property type="entry name" value="ZF_CCHC"/>
    <property type="match status" value="1"/>
</dbReference>
<evidence type="ECO:0000259" key="3">
    <source>
        <dbReference type="PROSITE" id="PS50158"/>
    </source>
</evidence>
<keyword evidence="1" id="KW-0862">Zinc</keyword>
<feature type="region of interest" description="Disordered" evidence="2">
    <location>
        <begin position="61"/>
        <end position="85"/>
    </location>
</feature>
<dbReference type="OrthoDB" id="4526134at2759"/>
<dbReference type="STRING" id="1658174.A0A1J9QA94"/>
<keyword evidence="1" id="KW-0479">Metal-binding</keyword>
<feature type="domain" description="CCHC-type" evidence="3">
    <location>
        <begin position="315"/>
        <end position="329"/>
    </location>
</feature>
<name>A0A1J9QA94_9EURO</name>
<feature type="non-terminal residue" evidence="4">
    <location>
        <position position="400"/>
    </location>
</feature>
<gene>
    <name evidence="4" type="ORF">ACJ73_09247</name>
</gene>
<proteinExistence type="predicted"/>